<dbReference type="InterPro" id="IPR038292">
    <property type="entry name" value="YmfJ/YflH_sf"/>
</dbReference>
<dbReference type="Pfam" id="PF11588">
    <property type="entry name" value="DUF3243"/>
    <property type="match status" value="1"/>
</dbReference>
<dbReference type="InterPro" id="IPR021637">
    <property type="entry name" value="DUF3243"/>
</dbReference>
<evidence type="ECO:0000313" key="2">
    <source>
        <dbReference type="Proteomes" id="UP000434639"/>
    </source>
</evidence>
<gene>
    <name evidence="1" type="ORF">GKZ89_00080</name>
</gene>
<dbReference type="InterPro" id="IPR024702">
    <property type="entry name" value="Uncharacterised_YmfJ"/>
</dbReference>
<dbReference type="EMBL" id="WMIB01000001">
    <property type="protein sequence ID" value="MTH51783.1"/>
    <property type="molecule type" value="Genomic_DNA"/>
</dbReference>
<proteinExistence type="predicted"/>
<dbReference type="PIRSF" id="PIRSF004764">
    <property type="entry name" value="YmfJ"/>
    <property type="match status" value="1"/>
</dbReference>
<reference evidence="1 2" key="1">
    <citation type="journal article" date="2017" name="Int. J. Syst. Evol. Microbiol.">
        <title>Bacillus mangrovi sp. nov., isolated from a sediment sample from a mangrove forest.</title>
        <authorList>
            <person name="Gupta V."/>
            <person name="Singh P.K."/>
            <person name="Korpole S."/>
            <person name="Tanuku N.R.S."/>
            <person name="Pinnaka A.K."/>
        </authorList>
    </citation>
    <scope>NUCLEOTIDE SEQUENCE [LARGE SCALE GENOMIC DNA]</scope>
    <source>
        <strain evidence="1 2">KCTC 33872</strain>
    </source>
</reference>
<name>A0A7X2S0M2_9BACI</name>
<dbReference type="OrthoDB" id="2382009at2"/>
<dbReference type="RefSeq" id="WP_155110351.1">
    <property type="nucleotide sequence ID" value="NZ_WMIB01000001.1"/>
</dbReference>
<sequence length="90" mass="9977">MSVLNNWDSWKNFLGDRLHHAENSGMSRETVSGLAYEIGGYLANQVESKNDQEKVLADLWSVASEEEQHAIANMMVKLVSNNGTEGQGTH</sequence>
<dbReference type="Proteomes" id="UP000434639">
    <property type="component" value="Unassembled WGS sequence"/>
</dbReference>
<keyword evidence="2" id="KW-1185">Reference proteome</keyword>
<accession>A0A7X2S0M2</accession>
<protein>
    <submittedName>
        <fullName evidence="1">DUF3243 family protein</fullName>
    </submittedName>
</protein>
<organism evidence="1 2">
    <name type="scientific">Metabacillus mangrovi</name>
    <dbReference type="NCBI Taxonomy" id="1491830"/>
    <lineage>
        <taxon>Bacteria</taxon>
        <taxon>Bacillati</taxon>
        <taxon>Bacillota</taxon>
        <taxon>Bacilli</taxon>
        <taxon>Bacillales</taxon>
        <taxon>Bacillaceae</taxon>
        <taxon>Metabacillus</taxon>
    </lineage>
</organism>
<dbReference type="Gene3D" id="1.10.760.20">
    <property type="entry name" value="Protein of unknown function DUF3243"/>
    <property type="match status" value="1"/>
</dbReference>
<evidence type="ECO:0000313" key="1">
    <source>
        <dbReference type="EMBL" id="MTH51783.1"/>
    </source>
</evidence>
<dbReference type="AlphaFoldDB" id="A0A7X2S0M2"/>
<comment type="caution">
    <text evidence="1">The sequence shown here is derived from an EMBL/GenBank/DDBJ whole genome shotgun (WGS) entry which is preliminary data.</text>
</comment>